<name>A0A1M5LT29_9FLAO</name>
<dbReference type="SUPFAM" id="SSF55931">
    <property type="entry name" value="Glutamine synthetase/guanido kinase"/>
    <property type="match status" value="1"/>
</dbReference>
<evidence type="ECO:0000256" key="1">
    <source>
        <dbReference type="PROSITE-ProRule" id="PRU00703"/>
    </source>
</evidence>
<protein>
    <submittedName>
        <fullName evidence="3">CBS domain-containing protein</fullName>
    </submittedName>
</protein>
<evidence type="ECO:0000313" key="3">
    <source>
        <dbReference type="EMBL" id="SHG68171.1"/>
    </source>
</evidence>
<dbReference type="OrthoDB" id="240589at2"/>
<dbReference type="Pfam" id="PF04107">
    <property type="entry name" value="GCS2"/>
    <property type="match status" value="1"/>
</dbReference>
<keyword evidence="1" id="KW-0129">CBS domain</keyword>
<dbReference type="InterPro" id="IPR046342">
    <property type="entry name" value="CBS_dom_sf"/>
</dbReference>
<accession>A0A1M5LT29</accession>
<proteinExistence type="predicted"/>
<dbReference type="PROSITE" id="PS51371">
    <property type="entry name" value="CBS"/>
    <property type="match status" value="2"/>
</dbReference>
<feature type="domain" description="CBS" evidence="2">
    <location>
        <begin position="570"/>
        <end position="615"/>
    </location>
</feature>
<dbReference type="Pfam" id="PF00571">
    <property type="entry name" value="CBS"/>
    <property type="match status" value="2"/>
</dbReference>
<dbReference type="EMBL" id="FQWL01000003">
    <property type="protein sequence ID" value="SHG68171.1"/>
    <property type="molecule type" value="Genomic_DNA"/>
</dbReference>
<dbReference type="PANTHER" id="PTHR36510">
    <property type="entry name" value="GLUTAMATE--CYSTEINE LIGASE 2-RELATED"/>
    <property type="match status" value="1"/>
</dbReference>
<evidence type="ECO:0000259" key="2">
    <source>
        <dbReference type="PROSITE" id="PS51371"/>
    </source>
</evidence>
<feature type="domain" description="CBS" evidence="2">
    <location>
        <begin position="506"/>
        <end position="565"/>
    </location>
</feature>
<organism evidence="3 4">
    <name type="scientific">Flagellimonas flava</name>
    <dbReference type="NCBI Taxonomy" id="570519"/>
    <lineage>
        <taxon>Bacteria</taxon>
        <taxon>Pseudomonadati</taxon>
        <taxon>Bacteroidota</taxon>
        <taxon>Flavobacteriia</taxon>
        <taxon>Flavobacteriales</taxon>
        <taxon>Flavobacteriaceae</taxon>
        <taxon>Flagellimonas</taxon>
    </lineage>
</organism>
<dbReference type="PANTHER" id="PTHR36510:SF3">
    <property type="entry name" value="CONSERVED PROTEIN"/>
    <property type="match status" value="1"/>
</dbReference>
<dbReference type="AlphaFoldDB" id="A0A1M5LT29"/>
<evidence type="ECO:0000313" key="4">
    <source>
        <dbReference type="Proteomes" id="UP000184532"/>
    </source>
</evidence>
<dbReference type="SMART" id="SM00116">
    <property type="entry name" value="CBS"/>
    <property type="match status" value="2"/>
</dbReference>
<dbReference type="GO" id="GO:0016879">
    <property type="term" value="F:ligase activity, forming carbon-nitrogen bonds"/>
    <property type="evidence" value="ECO:0007669"/>
    <property type="project" value="TreeGrafter"/>
</dbReference>
<dbReference type="SUPFAM" id="SSF54631">
    <property type="entry name" value="CBS-domain pair"/>
    <property type="match status" value="1"/>
</dbReference>
<dbReference type="Proteomes" id="UP000184532">
    <property type="component" value="Unassembled WGS sequence"/>
</dbReference>
<gene>
    <name evidence="3" type="ORF">SAMN04488116_2074</name>
</gene>
<dbReference type="InterPro" id="IPR000644">
    <property type="entry name" value="CBS_dom"/>
</dbReference>
<dbReference type="Gene3D" id="3.10.580.10">
    <property type="entry name" value="CBS-domain"/>
    <property type="match status" value="1"/>
</dbReference>
<dbReference type="STRING" id="570519.SAMN04488116_2074"/>
<dbReference type="InterPro" id="IPR014746">
    <property type="entry name" value="Gln_synth/guanido_kin_cat_dom"/>
</dbReference>
<dbReference type="InterPro" id="IPR050141">
    <property type="entry name" value="GCL_type2/YbdK_subfam"/>
</dbReference>
<dbReference type="RefSeq" id="WP_073179198.1">
    <property type="nucleotide sequence ID" value="NZ_FQWL01000003.1"/>
</dbReference>
<dbReference type="Gene3D" id="3.30.590.20">
    <property type="match status" value="1"/>
</dbReference>
<reference evidence="4" key="1">
    <citation type="submission" date="2016-11" db="EMBL/GenBank/DDBJ databases">
        <authorList>
            <person name="Varghese N."/>
            <person name="Submissions S."/>
        </authorList>
    </citation>
    <scope>NUCLEOTIDE SEQUENCE [LARGE SCALE GENOMIC DNA]</scope>
    <source>
        <strain evidence="4">DSM 22638</strain>
    </source>
</reference>
<sequence>MGEHISVSKFDHIERKAFVQHLLDDIKALEHLLSQNLIEDDIVRIGAEQEMCLLDSSYRPSGASMTLLENLNDSHFTTELASYNMEANLDPFELKENCFSEVEEQLTRLLEKAESEAGKLGLKIVLAGILPTISKSELGIDFMTPIPRYHKLNEVLKQYRGDHFSLKIRGVDELTLRHDSVLFEACNTSFQLHLQIPPEDFISSYNWAQAIAGPVLGVCANSPLLMGRELWKETRIALFQQSLDTRKWSYALKEQVARVGFGNHWQKESVAEIFKEDISTHRIVLTKPIAKNSLEVLEHGAIPKLEALNLYNGTVYRWNRPCYGIGGGKPHLRIENRYIPSGPSVIDQMANFAFWVGLMVGRPVQFDDMDSVMDFKEAKHNFVKSAITGRQTVLSWMGKTLTLKKLILEEFLPIAHHGLTKYGVSAEDCDRLLGIIEQRVKKGTGAEWQVKNFRNLRKHMKMDTVLVKLTESMYKNQQSRSPVHEWPLITTKSKKKEPYKWVDQIMSTRLYKLYENDYVNLALSIMAWNNIHHIPVENNKGELAGLLTWSHLSALETDLVENNSRVSDIMIKKVVTVQPRTTIATAKKLMADYQIGCLPVCVGSHLVGIVSKVDL</sequence>
<keyword evidence="4" id="KW-1185">Reference proteome</keyword>
<dbReference type="InterPro" id="IPR006336">
    <property type="entry name" value="GCS2"/>
</dbReference>